<name>A0A4R8I3D2_9FLAO</name>
<comment type="caution">
    <text evidence="2">The sequence shown here is derived from an EMBL/GenBank/DDBJ whole genome shotgun (WGS) entry which is preliminary data.</text>
</comment>
<organism evidence="2 3">
    <name type="scientific">Epilithonimonas xixisoli</name>
    <dbReference type="NCBI Taxonomy" id="1476462"/>
    <lineage>
        <taxon>Bacteria</taxon>
        <taxon>Pseudomonadati</taxon>
        <taxon>Bacteroidota</taxon>
        <taxon>Flavobacteriia</taxon>
        <taxon>Flavobacteriales</taxon>
        <taxon>Weeksellaceae</taxon>
        <taxon>Chryseobacterium group</taxon>
        <taxon>Epilithonimonas</taxon>
    </lineage>
</organism>
<sequence length="179" mass="20932">MKYYTYWSILDSPSSTSSSSVSLVIFIISFFLFLSILKFKKSDFEKKFYLFIVSPFVIISFSGYVYLKFFSEDNTEKRLTKLLNSDRVQKVEGEISNFKRIVAYPRSGKTTVEKFNVDSIQFNYLDNALYEFNHFGGNHSNTFYDGLKVKITYIKGNNNNEIQKIEIAENQQLSRKNIN</sequence>
<evidence type="ECO:0000313" key="3">
    <source>
        <dbReference type="Proteomes" id="UP000295313"/>
    </source>
</evidence>
<evidence type="ECO:0000256" key="1">
    <source>
        <dbReference type="SAM" id="Phobius"/>
    </source>
</evidence>
<dbReference type="RefSeq" id="WP_133945631.1">
    <property type="nucleotide sequence ID" value="NZ_SOEO01000003.1"/>
</dbReference>
<reference evidence="2 3" key="1">
    <citation type="submission" date="2019-03" db="EMBL/GenBank/DDBJ databases">
        <title>Genomic Encyclopedia of Type Strains, Phase III (KMG-III): the genomes of soil and plant-associated and newly described type strains.</title>
        <authorList>
            <person name="Whitman W."/>
        </authorList>
    </citation>
    <scope>NUCLEOTIDE SEQUENCE [LARGE SCALE GENOMIC DNA]</scope>
    <source>
        <strain evidence="2 3">CGMCC 1.12802</strain>
    </source>
</reference>
<gene>
    <name evidence="2" type="ORF">B0I22_2816</name>
</gene>
<accession>A0A4R8I3D2</accession>
<keyword evidence="1" id="KW-0812">Transmembrane</keyword>
<protein>
    <submittedName>
        <fullName evidence="2">Uncharacterized protein</fullName>
    </submittedName>
</protein>
<feature type="transmembrane region" description="Helical" evidence="1">
    <location>
        <begin position="49"/>
        <end position="67"/>
    </location>
</feature>
<dbReference type="OrthoDB" id="1264160at2"/>
<dbReference type="EMBL" id="SOEO01000003">
    <property type="protein sequence ID" value="TDX82788.1"/>
    <property type="molecule type" value="Genomic_DNA"/>
</dbReference>
<dbReference type="AlphaFoldDB" id="A0A4R8I3D2"/>
<feature type="transmembrane region" description="Helical" evidence="1">
    <location>
        <begin position="20"/>
        <end position="37"/>
    </location>
</feature>
<dbReference type="Proteomes" id="UP000295313">
    <property type="component" value="Unassembled WGS sequence"/>
</dbReference>
<keyword evidence="1" id="KW-0472">Membrane</keyword>
<keyword evidence="3" id="KW-1185">Reference proteome</keyword>
<proteinExistence type="predicted"/>
<keyword evidence="1" id="KW-1133">Transmembrane helix</keyword>
<evidence type="ECO:0000313" key="2">
    <source>
        <dbReference type="EMBL" id="TDX82788.1"/>
    </source>
</evidence>